<dbReference type="InterPro" id="IPR024632">
    <property type="entry name" value="PLipase_D_C"/>
</dbReference>
<protein>
    <recommendedName>
        <fullName evidence="4">phospholipase D</fullName>
        <ecNumber evidence="4">3.1.4.4</ecNumber>
    </recommendedName>
</protein>
<accession>A0A388LVH4</accession>
<dbReference type="SMART" id="SM00239">
    <property type="entry name" value="C2"/>
    <property type="match status" value="1"/>
</dbReference>
<dbReference type="Gene3D" id="3.30.870.10">
    <property type="entry name" value="Endonuclease Chain A"/>
    <property type="match status" value="2"/>
</dbReference>
<dbReference type="EC" id="3.1.4.4" evidence="4"/>
<dbReference type="SMART" id="SM00155">
    <property type="entry name" value="PLDc"/>
    <property type="match status" value="2"/>
</dbReference>
<dbReference type="AlphaFoldDB" id="A0A388LVH4"/>
<feature type="compositionally biased region" description="Polar residues" evidence="11">
    <location>
        <begin position="21"/>
        <end position="56"/>
    </location>
</feature>
<evidence type="ECO:0000256" key="6">
    <source>
        <dbReference type="ARBA" id="ARBA00022737"/>
    </source>
</evidence>
<dbReference type="PROSITE" id="PS50035">
    <property type="entry name" value="PLD"/>
    <property type="match status" value="2"/>
</dbReference>
<dbReference type="Pfam" id="PF12357">
    <property type="entry name" value="PLD_C"/>
    <property type="match status" value="1"/>
</dbReference>
<feature type="domain" description="PLD phosphodiesterase" evidence="13">
    <location>
        <begin position="935"/>
        <end position="962"/>
    </location>
</feature>
<dbReference type="GO" id="GO:0046872">
    <property type="term" value="F:metal ion binding"/>
    <property type="evidence" value="ECO:0007669"/>
    <property type="project" value="UniProtKB-KW"/>
</dbReference>
<proteinExistence type="inferred from homology"/>
<feature type="domain" description="PLD phosphodiesterase" evidence="13">
    <location>
        <begin position="605"/>
        <end position="644"/>
    </location>
</feature>
<feature type="compositionally biased region" description="Basic and acidic residues" evidence="11">
    <location>
        <begin position="118"/>
        <end position="146"/>
    </location>
</feature>
<organism evidence="14 15">
    <name type="scientific">Chara braunii</name>
    <name type="common">Braun's stonewort</name>
    <dbReference type="NCBI Taxonomy" id="69332"/>
    <lineage>
        <taxon>Eukaryota</taxon>
        <taxon>Viridiplantae</taxon>
        <taxon>Streptophyta</taxon>
        <taxon>Charophyceae</taxon>
        <taxon>Charales</taxon>
        <taxon>Characeae</taxon>
        <taxon>Chara</taxon>
    </lineage>
</organism>
<dbReference type="InterPro" id="IPR035892">
    <property type="entry name" value="C2_domain_sf"/>
</dbReference>
<comment type="caution">
    <text evidence="14">The sequence shown here is derived from an EMBL/GenBank/DDBJ whole genome shotgun (WGS) entry which is preliminary data.</text>
</comment>
<evidence type="ECO:0000313" key="15">
    <source>
        <dbReference type="Proteomes" id="UP000265515"/>
    </source>
</evidence>
<evidence type="ECO:0000256" key="8">
    <source>
        <dbReference type="ARBA" id="ARBA00022837"/>
    </source>
</evidence>
<comment type="similarity">
    <text evidence="3">Belongs to the phospholipase D family. C2-PLD subfamily.</text>
</comment>
<reference evidence="14 15" key="1">
    <citation type="journal article" date="2018" name="Cell">
        <title>The Chara Genome: Secondary Complexity and Implications for Plant Terrestrialization.</title>
        <authorList>
            <person name="Nishiyama T."/>
            <person name="Sakayama H."/>
            <person name="Vries J.D."/>
            <person name="Buschmann H."/>
            <person name="Saint-Marcoux D."/>
            <person name="Ullrich K.K."/>
            <person name="Haas F.B."/>
            <person name="Vanderstraeten L."/>
            <person name="Becker D."/>
            <person name="Lang D."/>
            <person name="Vosolsobe S."/>
            <person name="Rombauts S."/>
            <person name="Wilhelmsson P.K.I."/>
            <person name="Janitza P."/>
            <person name="Kern R."/>
            <person name="Heyl A."/>
            <person name="Rumpler F."/>
            <person name="Villalobos L.I.A.C."/>
            <person name="Clay J.M."/>
            <person name="Skokan R."/>
            <person name="Toyoda A."/>
            <person name="Suzuki Y."/>
            <person name="Kagoshima H."/>
            <person name="Schijlen E."/>
            <person name="Tajeshwar N."/>
            <person name="Catarino B."/>
            <person name="Hetherington A.J."/>
            <person name="Saltykova A."/>
            <person name="Bonnot C."/>
            <person name="Breuninger H."/>
            <person name="Symeonidi A."/>
            <person name="Radhakrishnan G.V."/>
            <person name="Van Nieuwerburgh F."/>
            <person name="Deforce D."/>
            <person name="Chang C."/>
            <person name="Karol K.G."/>
            <person name="Hedrich R."/>
            <person name="Ulvskov P."/>
            <person name="Glockner G."/>
            <person name="Delwiche C.F."/>
            <person name="Petrasek J."/>
            <person name="Van de Peer Y."/>
            <person name="Friml J."/>
            <person name="Beilby M."/>
            <person name="Dolan L."/>
            <person name="Kohara Y."/>
            <person name="Sugano S."/>
            <person name="Fujiyama A."/>
            <person name="Delaux P.-M."/>
            <person name="Quint M."/>
            <person name="TheiBen G."/>
            <person name="Hagemann M."/>
            <person name="Harholt J."/>
            <person name="Dunand C."/>
            <person name="Zachgo S."/>
            <person name="Langdale J."/>
            <person name="Maumus F."/>
            <person name="Straeten D.V.D."/>
            <person name="Gould S.B."/>
            <person name="Rensing S.A."/>
        </authorList>
    </citation>
    <scope>NUCLEOTIDE SEQUENCE [LARGE SCALE GENOMIC DNA]</scope>
    <source>
        <strain evidence="14 15">S276</strain>
    </source>
</reference>
<evidence type="ECO:0000256" key="11">
    <source>
        <dbReference type="SAM" id="MobiDB-lite"/>
    </source>
</evidence>
<feature type="region of interest" description="Disordered" evidence="11">
    <location>
        <begin position="1"/>
        <end position="152"/>
    </location>
</feature>
<evidence type="ECO:0000256" key="2">
    <source>
        <dbReference type="ARBA" id="ARBA00001913"/>
    </source>
</evidence>
<comment type="catalytic activity">
    <reaction evidence="1">
        <text>a 1,2-diacyl-sn-glycero-3-phosphocholine + H2O = a 1,2-diacyl-sn-glycero-3-phosphate + choline + H(+)</text>
        <dbReference type="Rhea" id="RHEA:14445"/>
        <dbReference type="ChEBI" id="CHEBI:15354"/>
        <dbReference type="ChEBI" id="CHEBI:15377"/>
        <dbReference type="ChEBI" id="CHEBI:15378"/>
        <dbReference type="ChEBI" id="CHEBI:57643"/>
        <dbReference type="ChEBI" id="CHEBI:58608"/>
        <dbReference type="EC" id="3.1.4.4"/>
    </reaction>
</comment>
<name>A0A388LVH4_CHABU</name>
<gene>
    <name evidence="14" type="ORF">CBR_g41242</name>
</gene>
<dbReference type="EMBL" id="BFEA01000555">
    <property type="protein sequence ID" value="GBG86249.1"/>
    <property type="molecule type" value="Genomic_DNA"/>
</dbReference>
<dbReference type="InterPro" id="IPR000008">
    <property type="entry name" value="C2_dom"/>
</dbReference>
<keyword evidence="10" id="KW-0443">Lipid metabolism</keyword>
<dbReference type="Pfam" id="PF00168">
    <property type="entry name" value="C2"/>
    <property type="match status" value="1"/>
</dbReference>
<evidence type="ECO:0000256" key="4">
    <source>
        <dbReference type="ARBA" id="ARBA00012027"/>
    </source>
</evidence>
<dbReference type="Proteomes" id="UP000265515">
    <property type="component" value="Unassembled WGS sequence"/>
</dbReference>
<evidence type="ECO:0000256" key="7">
    <source>
        <dbReference type="ARBA" id="ARBA00022801"/>
    </source>
</evidence>
<evidence type="ECO:0000313" key="14">
    <source>
        <dbReference type="EMBL" id="GBG86249.1"/>
    </source>
</evidence>
<evidence type="ECO:0000259" key="12">
    <source>
        <dbReference type="PROSITE" id="PS50004"/>
    </source>
</evidence>
<dbReference type="PANTHER" id="PTHR18896">
    <property type="entry name" value="PHOSPHOLIPASE D"/>
    <property type="match status" value="1"/>
</dbReference>
<keyword evidence="6" id="KW-0677">Repeat</keyword>
<dbReference type="InterPro" id="IPR015679">
    <property type="entry name" value="PLipase_D_fam"/>
</dbReference>
<feature type="domain" description="C2" evidence="12">
    <location>
        <begin position="282"/>
        <end position="416"/>
    </location>
</feature>
<keyword evidence="15" id="KW-1185">Reference proteome</keyword>
<keyword evidence="8" id="KW-0106">Calcium</keyword>
<dbReference type="GO" id="GO:0005886">
    <property type="term" value="C:plasma membrane"/>
    <property type="evidence" value="ECO:0007669"/>
    <property type="project" value="TreeGrafter"/>
</dbReference>
<keyword evidence="9" id="KW-0442">Lipid degradation</keyword>
<dbReference type="PANTHER" id="PTHR18896:SF60">
    <property type="entry name" value="PHOSPHOLIPASE D"/>
    <property type="match status" value="1"/>
</dbReference>
<dbReference type="STRING" id="69332.A0A388LVH4"/>
<evidence type="ECO:0000259" key="13">
    <source>
        <dbReference type="PROSITE" id="PS50035"/>
    </source>
</evidence>
<evidence type="ECO:0000256" key="9">
    <source>
        <dbReference type="ARBA" id="ARBA00022963"/>
    </source>
</evidence>
<dbReference type="GO" id="GO:0004630">
    <property type="term" value="F:phospholipase D activity"/>
    <property type="evidence" value="ECO:0007669"/>
    <property type="project" value="UniProtKB-EC"/>
</dbReference>
<dbReference type="Gene3D" id="2.60.40.150">
    <property type="entry name" value="C2 domain"/>
    <property type="match status" value="1"/>
</dbReference>
<dbReference type="InterPro" id="IPR001736">
    <property type="entry name" value="PLipase_D/transphosphatidylase"/>
</dbReference>
<dbReference type="Pfam" id="PF00614">
    <property type="entry name" value="PLDc"/>
    <property type="match status" value="1"/>
</dbReference>
<feature type="compositionally biased region" description="Basic and acidic residues" evidence="11">
    <location>
        <begin position="82"/>
        <end position="108"/>
    </location>
</feature>
<sequence>MRHTLGRRSLISPYERPINRTLPTSQTSGLCSAPLSATTDQASRSLSTTTDQASQRDQIDKEARAGLGKPTTGQDQDMGVGGERDEATPTQDKAERSDKEGKEDVEMKEGEEDEILTEEEKSEITGKQEINQERKEETSAKGEEKPSWAQRVRNTMQGKTLTIKRSAADWQRGMTEDLRVPLKKLSSARAYFLTLFLLPSESQVMDQGGRKTLMRTYPIEKLEEGDKAYIKHTSNWVFQGEVAQKSERNLLLLSLLLSASFLSRQFAETIVTVRADGTACDSEDCDPEALRMDGDLLHGTLFVHIYEAANVDALVKMADDGGLFDGIVSFFAGDDSESIDTYASVELPPAVVARTRIIKDNPAPAWNESFHIRVAHRAMDLVISVMDSSAGKDEPLGTLRIPTSLISQEEAVSNWFHLYRNDEPTDAKIHIELKFTPIAQEKKEAGVPCTFFPLHKGNRVTLFQDAHVPDHFAPPVLLENDQPYEQQRLWEQLYTSISNAKHFIYIAGWSVLHKTVLVRDQSRMLPGAEGLSIGDLLVKKSDEGVRVLLLVWDDRFSTQLNPGGVMGTSDAETFDFFQDTRVKCVLSRRSPDRDLDAAEELTISTMFTHHQKLVVVDAPATQSSVSELRRVEAYVGGIDLCNGRFDTPDHHLFRKLATWHSDDMYQGNLKSASLARGGPREPWHDIHAKVEGPAAWDVHTNFEQRWHMHVDQADHEDLFDFQKNWDLFEGPEVAVVPESDPDAWNVQFLRSIDTGSVVGFPDDPQMAAKFGLVSGKNVTIDRSIQDAYVHTIRRAEAFLYIENQYFLGSSFAWAKDRKVGAIHTIPVEIALKIAQKIDAGEPFAVYALIPMWPEGVPTSTSQQEILKWQHNTMEMMYTIIAEAIRAKGLEAKPTDYLNFFCIVTRETPTDDEHQPSEALDEEDVHYKNAQLHRRFPIYVHSKMMIADDEYVIVGSANINQRSMDGARDTESAIGAYQPYYTYAQRSDLPRGRVHGFRMSLWAEHTGEIEEVFLYPSSEECVRRVRDIAENNWQTFISDETTDMRSHIVPYPVVVGEDGRVTALEGFEHFPDTEAEAKVLGKKSSTMPDILTT</sequence>
<keyword evidence="5" id="KW-0479">Metal-binding</keyword>
<dbReference type="OMA" id="GFAPRIQ"/>
<evidence type="ECO:0000256" key="1">
    <source>
        <dbReference type="ARBA" id="ARBA00000798"/>
    </source>
</evidence>
<keyword evidence="7" id="KW-0378">Hydrolase</keyword>
<dbReference type="GO" id="GO:0009395">
    <property type="term" value="P:phospholipid catabolic process"/>
    <property type="evidence" value="ECO:0007669"/>
    <property type="project" value="TreeGrafter"/>
</dbReference>
<evidence type="ECO:0000256" key="5">
    <source>
        <dbReference type="ARBA" id="ARBA00022723"/>
    </source>
</evidence>
<dbReference type="OrthoDB" id="14911at2759"/>
<dbReference type="PROSITE" id="PS50004">
    <property type="entry name" value="C2"/>
    <property type="match status" value="1"/>
</dbReference>
<comment type="cofactor">
    <cofactor evidence="2">
        <name>Ca(2+)</name>
        <dbReference type="ChEBI" id="CHEBI:29108"/>
    </cofactor>
</comment>
<evidence type="ECO:0000256" key="3">
    <source>
        <dbReference type="ARBA" id="ARBA00010683"/>
    </source>
</evidence>
<evidence type="ECO:0000256" key="10">
    <source>
        <dbReference type="ARBA" id="ARBA00023098"/>
    </source>
</evidence>
<dbReference type="Gramene" id="GBG86249">
    <property type="protein sequence ID" value="GBG86249"/>
    <property type="gene ID" value="CBR_g41242"/>
</dbReference>
<dbReference type="SUPFAM" id="SSF49562">
    <property type="entry name" value="C2 domain (Calcium/lipid-binding domain, CaLB)"/>
    <property type="match status" value="1"/>
</dbReference>
<dbReference type="SUPFAM" id="SSF56024">
    <property type="entry name" value="Phospholipase D/nuclease"/>
    <property type="match status" value="2"/>
</dbReference>